<name>A0A1M7DJ49_9FLAO</name>
<dbReference type="Pfam" id="PF21983">
    <property type="entry name" value="NikA-like"/>
    <property type="match status" value="1"/>
</dbReference>
<sequence length="131" mass="15916">MMERENSNRTRRITLRLTPAEYAKIENRCKTSTCRKLSDYVRKHLFDKSITTYYRNQSLDDFIEETVLLRNELSAIGNNLNQVVKKMHTLQQIPEFREWIIRYEIEKQIFKSKIDLIERHTSKITDKWFQS</sequence>
<evidence type="ECO:0000313" key="2">
    <source>
        <dbReference type="Proteomes" id="UP000184092"/>
    </source>
</evidence>
<dbReference type="STRING" id="178356.SAMN05216269_101133"/>
<gene>
    <name evidence="1" type="ORF">SAMN05216269_101133</name>
</gene>
<reference evidence="2" key="1">
    <citation type="submission" date="2016-11" db="EMBL/GenBank/DDBJ databases">
        <authorList>
            <person name="Varghese N."/>
            <person name="Submissions S."/>
        </authorList>
    </citation>
    <scope>NUCLEOTIDE SEQUENCE [LARGE SCALE GENOMIC DNA]</scope>
    <source>
        <strain evidence="2">CGMCC 1.2749</strain>
    </source>
</reference>
<proteinExistence type="predicted"/>
<dbReference type="AlphaFoldDB" id="A0A1M7DJ49"/>
<dbReference type="InterPro" id="IPR053842">
    <property type="entry name" value="NikA-like"/>
</dbReference>
<protein>
    <submittedName>
        <fullName evidence="1">Mobilisation protein (MobC)</fullName>
    </submittedName>
</protein>
<dbReference type="OrthoDB" id="950459at2"/>
<dbReference type="Proteomes" id="UP000184092">
    <property type="component" value="Unassembled WGS sequence"/>
</dbReference>
<keyword evidence="2" id="KW-1185">Reference proteome</keyword>
<dbReference type="EMBL" id="FRCL01000001">
    <property type="protein sequence ID" value="SHL79417.1"/>
    <property type="molecule type" value="Genomic_DNA"/>
</dbReference>
<accession>A0A1M7DJ49</accession>
<organism evidence="1 2">
    <name type="scientific">Flavobacterium xinjiangense</name>
    <dbReference type="NCBI Taxonomy" id="178356"/>
    <lineage>
        <taxon>Bacteria</taxon>
        <taxon>Pseudomonadati</taxon>
        <taxon>Bacteroidota</taxon>
        <taxon>Flavobacteriia</taxon>
        <taxon>Flavobacteriales</taxon>
        <taxon>Flavobacteriaceae</taxon>
        <taxon>Flavobacterium</taxon>
    </lineage>
</organism>
<evidence type="ECO:0000313" key="1">
    <source>
        <dbReference type="EMBL" id="SHL79417.1"/>
    </source>
</evidence>